<comment type="caution">
    <text evidence="8">The sequence shown here is derived from an EMBL/GenBank/DDBJ whole genome shotgun (WGS) entry which is preliminary data.</text>
</comment>
<keyword evidence="1" id="KW-0808">Transferase</keyword>
<dbReference type="GO" id="GO:0035613">
    <property type="term" value="F:RNA stem-loop binding"/>
    <property type="evidence" value="ECO:0007669"/>
    <property type="project" value="TreeGrafter"/>
</dbReference>
<dbReference type="PANTHER" id="PTHR41694">
    <property type="entry name" value="ENDOGENOUS RETROVIRUS GROUP K MEMBER POL PROTEIN"/>
    <property type="match status" value="1"/>
</dbReference>
<feature type="non-terminal residue" evidence="8">
    <location>
        <position position="1"/>
    </location>
</feature>
<evidence type="ECO:0000256" key="2">
    <source>
        <dbReference type="ARBA" id="ARBA00022695"/>
    </source>
</evidence>
<dbReference type="GO" id="GO:0015074">
    <property type="term" value="P:DNA integration"/>
    <property type="evidence" value="ECO:0007669"/>
    <property type="project" value="InterPro"/>
</dbReference>
<evidence type="ECO:0000256" key="4">
    <source>
        <dbReference type="ARBA" id="ARBA00022759"/>
    </source>
</evidence>
<accession>A0A7K5UMT0</accession>
<dbReference type="InterPro" id="IPR036397">
    <property type="entry name" value="RNaseH_sf"/>
</dbReference>
<reference evidence="8 9" key="1">
    <citation type="submission" date="2019-09" db="EMBL/GenBank/DDBJ databases">
        <title>Bird 10,000 Genomes (B10K) Project - Family phase.</title>
        <authorList>
            <person name="Zhang G."/>
        </authorList>
    </citation>
    <scope>NUCLEOTIDE SEQUENCE [LARGE SCALE GENOMIC DNA]</scope>
    <source>
        <strain evidence="8">B10K-DU-001-01</strain>
        <tissue evidence="8">Muscle</tissue>
    </source>
</reference>
<gene>
    <name evidence="8" type="primary">Ervk8</name>
    <name evidence="8" type="ORF">CEPORN_R15064</name>
</gene>
<keyword evidence="2" id="KW-0548">Nucleotidyltransferase</keyword>
<feature type="domain" description="Integrase catalytic" evidence="7">
    <location>
        <begin position="1"/>
        <end position="77"/>
    </location>
</feature>
<evidence type="ECO:0000256" key="5">
    <source>
        <dbReference type="ARBA" id="ARBA00022801"/>
    </source>
</evidence>
<evidence type="ECO:0000313" key="9">
    <source>
        <dbReference type="Proteomes" id="UP000543364"/>
    </source>
</evidence>
<dbReference type="GO" id="GO:0004519">
    <property type="term" value="F:endonuclease activity"/>
    <property type="evidence" value="ECO:0007669"/>
    <property type="project" value="UniProtKB-KW"/>
</dbReference>
<sequence length="97" mass="10944">IEHLTGIPHSPTGQAGIERAHCTLKEMLQRQKRGSTGLTPQECLNKALYIPNFLNRIVNLSPAQCHFIPAHVSTDRKAEVIFKDPTSREWQSPYPLI</sequence>
<keyword evidence="4" id="KW-0255">Endonuclease</keyword>
<keyword evidence="6" id="KW-0695">RNA-directed DNA polymerase</keyword>
<dbReference type="InterPro" id="IPR001584">
    <property type="entry name" value="Integrase_cat-core"/>
</dbReference>
<keyword evidence="5" id="KW-0378">Hydrolase</keyword>
<dbReference type="EMBL" id="VZRE01014619">
    <property type="protein sequence ID" value="NWU17045.1"/>
    <property type="molecule type" value="Genomic_DNA"/>
</dbReference>
<dbReference type="GO" id="GO:0016787">
    <property type="term" value="F:hydrolase activity"/>
    <property type="evidence" value="ECO:0007669"/>
    <property type="project" value="UniProtKB-KW"/>
</dbReference>
<evidence type="ECO:0000256" key="6">
    <source>
        <dbReference type="ARBA" id="ARBA00022918"/>
    </source>
</evidence>
<dbReference type="PROSITE" id="PS50994">
    <property type="entry name" value="INTEGRASE"/>
    <property type="match status" value="1"/>
</dbReference>
<dbReference type="Proteomes" id="UP000543364">
    <property type="component" value="Unassembled WGS sequence"/>
</dbReference>
<name>A0A7K5UMT0_CEPOR</name>
<keyword evidence="9" id="KW-1185">Reference proteome</keyword>
<dbReference type="SUPFAM" id="SSF53098">
    <property type="entry name" value="Ribonuclease H-like"/>
    <property type="match status" value="1"/>
</dbReference>
<dbReference type="Gene3D" id="3.30.420.10">
    <property type="entry name" value="Ribonuclease H-like superfamily/Ribonuclease H"/>
    <property type="match status" value="1"/>
</dbReference>
<evidence type="ECO:0000256" key="1">
    <source>
        <dbReference type="ARBA" id="ARBA00022679"/>
    </source>
</evidence>
<dbReference type="InterPro" id="IPR012337">
    <property type="entry name" value="RNaseH-like_sf"/>
</dbReference>
<proteinExistence type="predicted"/>
<organism evidence="8 9">
    <name type="scientific">Cephalopterus ornatus</name>
    <name type="common">Amazonian umbrellabird</name>
    <dbReference type="NCBI Taxonomy" id="114276"/>
    <lineage>
        <taxon>Eukaryota</taxon>
        <taxon>Metazoa</taxon>
        <taxon>Chordata</taxon>
        <taxon>Craniata</taxon>
        <taxon>Vertebrata</taxon>
        <taxon>Euteleostomi</taxon>
        <taxon>Archelosauria</taxon>
        <taxon>Archosauria</taxon>
        <taxon>Dinosauria</taxon>
        <taxon>Saurischia</taxon>
        <taxon>Theropoda</taxon>
        <taxon>Coelurosauria</taxon>
        <taxon>Aves</taxon>
        <taxon>Neognathae</taxon>
        <taxon>Neoaves</taxon>
        <taxon>Telluraves</taxon>
        <taxon>Australaves</taxon>
        <taxon>Passeriformes</taxon>
        <taxon>Cotingidae</taxon>
        <taxon>Cephalopterus</taxon>
    </lineage>
</organism>
<dbReference type="GO" id="GO:0003964">
    <property type="term" value="F:RNA-directed DNA polymerase activity"/>
    <property type="evidence" value="ECO:0007669"/>
    <property type="project" value="UniProtKB-KW"/>
</dbReference>
<protein>
    <submittedName>
        <fullName evidence="8">POK8 protein</fullName>
    </submittedName>
</protein>
<feature type="non-terminal residue" evidence="8">
    <location>
        <position position="97"/>
    </location>
</feature>
<dbReference type="AlphaFoldDB" id="A0A7K5UMT0"/>
<evidence type="ECO:0000256" key="3">
    <source>
        <dbReference type="ARBA" id="ARBA00022722"/>
    </source>
</evidence>
<keyword evidence="3" id="KW-0540">Nuclease</keyword>
<evidence type="ECO:0000259" key="7">
    <source>
        <dbReference type="PROSITE" id="PS50994"/>
    </source>
</evidence>
<dbReference type="PANTHER" id="PTHR41694:SF3">
    <property type="entry name" value="RNA-DIRECTED DNA POLYMERASE-RELATED"/>
    <property type="match status" value="1"/>
</dbReference>
<evidence type="ECO:0000313" key="8">
    <source>
        <dbReference type="EMBL" id="NWU17045.1"/>
    </source>
</evidence>